<dbReference type="SMART" id="SM00530">
    <property type="entry name" value="HTH_XRE"/>
    <property type="match status" value="1"/>
</dbReference>
<feature type="domain" description="HTH cro/C1-type" evidence="2">
    <location>
        <begin position="15"/>
        <end position="71"/>
    </location>
</feature>
<organism evidence="3 4">
    <name type="scientific">Stigmatella ashevillensis</name>
    <dbReference type="NCBI Taxonomy" id="2995309"/>
    <lineage>
        <taxon>Bacteria</taxon>
        <taxon>Pseudomonadati</taxon>
        <taxon>Myxococcota</taxon>
        <taxon>Myxococcia</taxon>
        <taxon>Myxococcales</taxon>
        <taxon>Cystobacterineae</taxon>
        <taxon>Archangiaceae</taxon>
        <taxon>Stigmatella</taxon>
    </lineage>
</organism>
<accession>A0ABT5DNC5</accession>
<reference evidence="3 4" key="1">
    <citation type="submission" date="2022-11" db="EMBL/GenBank/DDBJ databases">
        <title>Minimal conservation of predation-associated metabolite biosynthetic gene clusters underscores biosynthetic potential of Myxococcota including descriptions for ten novel species: Archangium lansinium sp. nov., Myxococcus landrumus sp. nov., Nannocystis bai.</title>
        <authorList>
            <person name="Ahearne A."/>
            <person name="Stevens C."/>
            <person name="Dowd S."/>
        </authorList>
    </citation>
    <scope>NUCLEOTIDE SEQUENCE [LARGE SCALE GENOMIC DNA]</scope>
    <source>
        <strain evidence="3 4">NCWAL01</strain>
    </source>
</reference>
<dbReference type="Gene3D" id="1.10.260.40">
    <property type="entry name" value="lambda repressor-like DNA-binding domains"/>
    <property type="match status" value="1"/>
</dbReference>
<dbReference type="PROSITE" id="PS50943">
    <property type="entry name" value="HTH_CROC1"/>
    <property type="match status" value="1"/>
</dbReference>
<dbReference type="Pfam" id="PF01381">
    <property type="entry name" value="HTH_3"/>
    <property type="match status" value="1"/>
</dbReference>
<evidence type="ECO:0000259" key="2">
    <source>
        <dbReference type="PROSITE" id="PS50943"/>
    </source>
</evidence>
<dbReference type="Proteomes" id="UP001221838">
    <property type="component" value="Unassembled WGS sequence"/>
</dbReference>
<keyword evidence="4" id="KW-1185">Reference proteome</keyword>
<evidence type="ECO:0000313" key="4">
    <source>
        <dbReference type="Proteomes" id="UP001221838"/>
    </source>
</evidence>
<gene>
    <name evidence="3" type="ORF">POL68_42255</name>
</gene>
<protein>
    <submittedName>
        <fullName evidence="3">Helix-turn-helix transcriptional regulator</fullName>
    </submittedName>
</protein>
<keyword evidence="1" id="KW-0238">DNA-binding</keyword>
<dbReference type="SUPFAM" id="SSF47413">
    <property type="entry name" value="lambda repressor-like DNA-binding domains"/>
    <property type="match status" value="1"/>
</dbReference>
<comment type="caution">
    <text evidence="3">The sequence shown here is derived from an EMBL/GenBank/DDBJ whole genome shotgun (WGS) entry which is preliminary data.</text>
</comment>
<dbReference type="InterPro" id="IPR010982">
    <property type="entry name" value="Lambda_DNA-bd_dom_sf"/>
</dbReference>
<evidence type="ECO:0000313" key="3">
    <source>
        <dbReference type="EMBL" id="MDC0715147.1"/>
    </source>
</evidence>
<dbReference type="InterPro" id="IPR001387">
    <property type="entry name" value="Cro/C1-type_HTH"/>
</dbReference>
<name>A0ABT5DNC5_9BACT</name>
<dbReference type="PANTHER" id="PTHR46797">
    <property type="entry name" value="HTH-TYPE TRANSCRIPTIONAL REGULATOR"/>
    <property type="match status" value="1"/>
</dbReference>
<sequence length="119" mass="13138">MLFVSELGKRIGQRIRELRTQRPERWTQEELAERAQISVSFLSMIERGERVAHVETLAALAGALGVSLGELFAGTEQSLAQTEDLLRPLSDFARARGLTARDVERLLGVARAMFNGTAA</sequence>
<proteinExistence type="predicted"/>
<dbReference type="CDD" id="cd00093">
    <property type="entry name" value="HTH_XRE"/>
    <property type="match status" value="1"/>
</dbReference>
<dbReference type="PANTHER" id="PTHR46797:SF1">
    <property type="entry name" value="METHYLPHOSPHONATE SYNTHASE"/>
    <property type="match status" value="1"/>
</dbReference>
<evidence type="ECO:0000256" key="1">
    <source>
        <dbReference type="ARBA" id="ARBA00023125"/>
    </source>
</evidence>
<dbReference type="InterPro" id="IPR050807">
    <property type="entry name" value="TransReg_Diox_bact_type"/>
</dbReference>
<dbReference type="EMBL" id="JAQNDM010000002">
    <property type="protein sequence ID" value="MDC0715147.1"/>
    <property type="molecule type" value="Genomic_DNA"/>
</dbReference>